<dbReference type="AlphaFoldDB" id="A0A7J8JFQ9"/>
<accession>A0A7J8JFQ9</accession>
<feature type="region of interest" description="Disordered" evidence="1">
    <location>
        <begin position="17"/>
        <end position="48"/>
    </location>
</feature>
<reference evidence="2 3" key="1">
    <citation type="journal article" date="2020" name="Nature">
        <title>Six reference-quality genomes reveal evolution of bat adaptations.</title>
        <authorList>
            <person name="Jebb D."/>
            <person name="Huang Z."/>
            <person name="Pippel M."/>
            <person name="Hughes G.M."/>
            <person name="Lavrichenko K."/>
            <person name="Devanna P."/>
            <person name="Winkler S."/>
            <person name="Jermiin L.S."/>
            <person name="Skirmuntt E.C."/>
            <person name="Katzourakis A."/>
            <person name="Burkitt-Gray L."/>
            <person name="Ray D.A."/>
            <person name="Sullivan K.A.M."/>
            <person name="Roscito J.G."/>
            <person name="Kirilenko B.M."/>
            <person name="Davalos L.M."/>
            <person name="Corthals A.P."/>
            <person name="Power M.L."/>
            <person name="Jones G."/>
            <person name="Ransome R.D."/>
            <person name="Dechmann D.K.N."/>
            <person name="Locatelli A.G."/>
            <person name="Puechmaille S.J."/>
            <person name="Fedrigo O."/>
            <person name="Jarvis E.D."/>
            <person name="Hiller M."/>
            <person name="Vernes S.C."/>
            <person name="Myers E.W."/>
            <person name="Teeling E.C."/>
        </authorList>
    </citation>
    <scope>NUCLEOTIDE SEQUENCE [LARGE SCALE GENOMIC DNA]</scope>
    <source>
        <strain evidence="2">MRouAeg1</strain>
        <tissue evidence="2">Muscle</tissue>
    </source>
</reference>
<sequence>MILSIIKIFKMLHESTSGSFLPASRPDPKRGRQGAWRAKRPPGTRRPVQLCHPAWTASRLVSAPVCSRGGGGAAPQARPGTGPQREASTRGALHETRSSPLFPKALQMCKTWTWLHSVAVSMSALHAEGPGIVPQWSHSPWSTAMPH</sequence>
<name>A0A7J8JFQ9_ROUAE</name>
<feature type="compositionally biased region" description="Low complexity" evidence="1">
    <location>
        <begin position="74"/>
        <end position="84"/>
    </location>
</feature>
<dbReference type="EMBL" id="JACASE010000002">
    <property type="protein sequence ID" value="KAF6495687.1"/>
    <property type="molecule type" value="Genomic_DNA"/>
</dbReference>
<organism evidence="2 3">
    <name type="scientific">Rousettus aegyptiacus</name>
    <name type="common">Egyptian fruit bat</name>
    <name type="synonym">Pteropus aegyptiacus</name>
    <dbReference type="NCBI Taxonomy" id="9407"/>
    <lineage>
        <taxon>Eukaryota</taxon>
        <taxon>Metazoa</taxon>
        <taxon>Chordata</taxon>
        <taxon>Craniata</taxon>
        <taxon>Vertebrata</taxon>
        <taxon>Euteleostomi</taxon>
        <taxon>Mammalia</taxon>
        <taxon>Eutheria</taxon>
        <taxon>Laurasiatheria</taxon>
        <taxon>Chiroptera</taxon>
        <taxon>Yinpterochiroptera</taxon>
        <taxon>Pteropodoidea</taxon>
        <taxon>Pteropodidae</taxon>
        <taxon>Rousettinae</taxon>
        <taxon>Rousettus</taxon>
    </lineage>
</organism>
<comment type="caution">
    <text evidence="2">The sequence shown here is derived from an EMBL/GenBank/DDBJ whole genome shotgun (WGS) entry which is preliminary data.</text>
</comment>
<feature type="region of interest" description="Disordered" evidence="1">
    <location>
        <begin position="66"/>
        <end position="96"/>
    </location>
</feature>
<gene>
    <name evidence="2" type="ORF">HJG63_010094</name>
</gene>
<protein>
    <submittedName>
        <fullName evidence="2">Uncharacterized protein</fullName>
    </submittedName>
</protein>
<keyword evidence="3" id="KW-1185">Reference proteome</keyword>
<evidence type="ECO:0000256" key="1">
    <source>
        <dbReference type="SAM" id="MobiDB-lite"/>
    </source>
</evidence>
<proteinExistence type="predicted"/>
<dbReference type="Proteomes" id="UP000593571">
    <property type="component" value="Unassembled WGS sequence"/>
</dbReference>
<evidence type="ECO:0000313" key="3">
    <source>
        <dbReference type="Proteomes" id="UP000593571"/>
    </source>
</evidence>
<evidence type="ECO:0000313" key="2">
    <source>
        <dbReference type="EMBL" id="KAF6495687.1"/>
    </source>
</evidence>